<comment type="catalytic activity">
    <reaction evidence="1 6">
        <text>6-phospho-D-glucono-1,5-lactone + H2O = 6-phospho-D-gluconate + H(+)</text>
        <dbReference type="Rhea" id="RHEA:12556"/>
        <dbReference type="ChEBI" id="CHEBI:15377"/>
        <dbReference type="ChEBI" id="CHEBI:15378"/>
        <dbReference type="ChEBI" id="CHEBI:57955"/>
        <dbReference type="ChEBI" id="CHEBI:58759"/>
        <dbReference type="EC" id="3.1.1.31"/>
    </reaction>
</comment>
<evidence type="ECO:0000256" key="2">
    <source>
        <dbReference type="ARBA" id="ARBA00004961"/>
    </source>
</evidence>
<dbReference type="InterPro" id="IPR005900">
    <property type="entry name" value="6-phosphogluconolactonase_DevB"/>
</dbReference>
<dbReference type="InterPro" id="IPR006148">
    <property type="entry name" value="Glc/Gal-6P_isomerase"/>
</dbReference>
<evidence type="ECO:0000256" key="1">
    <source>
        <dbReference type="ARBA" id="ARBA00000832"/>
    </source>
</evidence>
<evidence type="ECO:0000256" key="6">
    <source>
        <dbReference type="RuleBase" id="RU365095"/>
    </source>
</evidence>
<evidence type="ECO:0000256" key="4">
    <source>
        <dbReference type="ARBA" id="ARBA00013198"/>
    </source>
</evidence>
<feature type="domain" description="Glucosamine/galactosamine-6-phosphate isomerase" evidence="7">
    <location>
        <begin position="12"/>
        <end position="232"/>
    </location>
</feature>
<dbReference type="KEGG" id="nve:5519455"/>
<comment type="function">
    <text evidence="6">Hydrolysis of 6-phosphogluconolactone to 6-phosphogluconate.</text>
</comment>
<dbReference type="eggNOG" id="KOG3147">
    <property type="taxonomic scope" value="Eukaryota"/>
</dbReference>
<dbReference type="PhylomeDB" id="A7RMK1"/>
<dbReference type="GO" id="GO:0009051">
    <property type="term" value="P:pentose-phosphate shunt, oxidative branch"/>
    <property type="evidence" value="ECO:0000318"/>
    <property type="project" value="GO_Central"/>
</dbReference>
<dbReference type="STRING" id="45351.A7RMK1"/>
<evidence type="ECO:0000256" key="3">
    <source>
        <dbReference type="ARBA" id="ARBA00010662"/>
    </source>
</evidence>
<dbReference type="InParanoid" id="A7RMK1"/>
<dbReference type="PANTHER" id="PTHR11054:SF0">
    <property type="entry name" value="6-PHOSPHOGLUCONOLACTONASE"/>
    <property type="match status" value="1"/>
</dbReference>
<dbReference type="EC" id="3.1.1.31" evidence="4 6"/>
<dbReference type="GO" id="GO:0005975">
    <property type="term" value="P:carbohydrate metabolic process"/>
    <property type="evidence" value="ECO:0007669"/>
    <property type="project" value="UniProtKB-UniRule"/>
</dbReference>
<comment type="pathway">
    <text evidence="2 6">Carbohydrate degradation; pentose phosphate pathway; D-ribulose 5-phosphate from D-glucose 6-phosphate (oxidative stage): step 2/3.</text>
</comment>
<dbReference type="GO" id="GO:0005829">
    <property type="term" value="C:cytosol"/>
    <property type="evidence" value="ECO:0000318"/>
    <property type="project" value="GO_Central"/>
</dbReference>
<dbReference type="SUPFAM" id="SSF100950">
    <property type="entry name" value="NagB/RpiA/CoA transferase-like"/>
    <property type="match status" value="1"/>
</dbReference>
<dbReference type="AlphaFoldDB" id="A7RMK1"/>
<dbReference type="CDD" id="cd01400">
    <property type="entry name" value="6PGL"/>
    <property type="match status" value="1"/>
</dbReference>
<dbReference type="InterPro" id="IPR039104">
    <property type="entry name" value="6PGL"/>
</dbReference>
<protein>
    <recommendedName>
        <fullName evidence="4 6">6-phosphogluconolactonase</fullName>
        <shortName evidence="6">6PGL</shortName>
        <ecNumber evidence="4 6">3.1.1.31</ecNumber>
    </recommendedName>
</protein>
<dbReference type="InterPro" id="IPR037171">
    <property type="entry name" value="NagB/RpiA_transferase-like"/>
</dbReference>
<reference evidence="8 9" key="1">
    <citation type="journal article" date="2007" name="Science">
        <title>Sea anemone genome reveals ancestral eumetazoan gene repertoire and genomic organization.</title>
        <authorList>
            <person name="Putnam N.H."/>
            <person name="Srivastava M."/>
            <person name="Hellsten U."/>
            <person name="Dirks B."/>
            <person name="Chapman J."/>
            <person name="Salamov A."/>
            <person name="Terry A."/>
            <person name="Shapiro H."/>
            <person name="Lindquist E."/>
            <person name="Kapitonov V.V."/>
            <person name="Jurka J."/>
            <person name="Genikhovich G."/>
            <person name="Grigoriev I.V."/>
            <person name="Lucas S.M."/>
            <person name="Steele R.E."/>
            <person name="Finnerty J.R."/>
            <person name="Technau U."/>
            <person name="Martindale M.Q."/>
            <person name="Rokhsar D.S."/>
        </authorList>
    </citation>
    <scope>NUCLEOTIDE SEQUENCE [LARGE SCALE GENOMIC DNA]</scope>
    <source>
        <strain evidence="9">CH2 X CH6</strain>
    </source>
</reference>
<dbReference type="HOGENOM" id="CLU_053947_0_1_1"/>
<dbReference type="EMBL" id="DS469520">
    <property type="protein sequence ID" value="EDO47360.1"/>
    <property type="molecule type" value="Genomic_DNA"/>
</dbReference>
<proteinExistence type="inferred from homology"/>
<sequence length="247" mass="26915">MATKKVHRFSSEVDLQMSVCSLIAEKSTKAIADHGFFAVAFSGGSSAKIVCKGLVSLGLKLDFSKWRVFFCDERYASLNHPDSNYKLVKDNLLDVIKTKPECVISLDYSLPLEKAAVEYEKRLRELFPSEKEPPQLDMLLLGMGPDGHICSLFPGHPLLTESSKLVAAISDSPKPPPSRITLTYALLNEAHSAVFVATGSGKAEVVKRVLEGNESDPLPAARLKLTNGDTHWFVDDASASLLTKPGL</sequence>
<name>A7RMK1_NEMVE</name>
<dbReference type="UniPathway" id="UPA00115">
    <property type="reaction ID" value="UER00409"/>
</dbReference>
<evidence type="ECO:0000313" key="9">
    <source>
        <dbReference type="Proteomes" id="UP000001593"/>
    </source>
</evidence>
<evidence type="ECO:0000259" key="7">
    <source>
        <dbReference type="Pfam" id="PF01182"/>
    </source>
</evidence>
<dbReference type="NCBIfam" id="TIGR01198">
    <property type="entry name" value="pgl"/>
    <property type="match status" value="1"/>
</dbReference>
<accession>A7RMK1</accession>
<keyword evidence="9" id="KW-1185">Reference proteome</keyword>
<keyword evidence="5 6" id="KW-0378">Hydrolase</keyword>
<dbReference type="Proteomes" id="UP000001593">
    <property type="component" value="Unassembled WGS sequence"/>
</dbReference>
<organism evidence="8 9">
    <name type="scientific">Nematostella vectensis</name>
    <name type="common">Starlet sea anemone</name>
    <dbReference type="NCBI Taxonomy" id="45351"/>
    <lineage>
        <taxon>Eukaryota</taxon>
        <taxon>Metazoa</taxon>
        <taxon>Cnidaria</taxon>
        <taxon>Anthozoa</taxon>
        <taxon>Hexacorallia</taxon>
        <taxon>Actiniaria</taxon>
        <taxon>Edwardsiidae</taxon>
        <taxon>Nematostella</taxon>
    </lineage>
</organism>
<dbReference type="Gene3D" id="3.40.50.1360">
    <property type="match status" value="1"/>
</dbReference>
<dbReference type="GO" id="GO:0017057">
    <property type="term" value="F:6-phosphogluconolactonase activity"/>
    <property type="evidence" value="ECO:0000318"/>
    <property type="project" value="GO_Central"/>
</dbReference>
<dbReference type="Pfam" id="PF01182">
    <property type="entry name" value="Glucosamine_iso"/>
    <property type="match status" value="1"/>
</dbReference>
<dbReference type="PANTHER" id="PTHR11054">
    <property type="entry name" value="6-PHOSPHOGLUCONOLACTONASE"/>
    <property type="match status" value="1"/>
</dbReference>
<dbReference type="FunFam" id="3.40.50.1360:FF:000005">
    <property type="entry name" value="6-phosphogluconolactonase"/>
    <property type="match status" value="1"/>
</dbReference>
<gene>
    <name evidence="8" type="ORF">NEMVEDRAFT_v1g160554</name>
</gene>
<evidence type="ECO:0000256" key="5">
    <source>
        <dbReference type="ARBA" id="ARBA00022801"/>
    </source>
</evidence>
<comment type="similarity">
    <text evidence="3 6">Belongs to the glucosamine/galactosamine-6-phosphate isomerase family. 6-phosphogluconolactonase subfamily.</text>
</comment>
<evidence type="ECO:0000313" key="8">
    <source>
        <dbReference type="EMBL" id="EDO47360.1"/>
    </source>
</evidence>
<dbReference type="OMA" id="YQLFEFE"/>